<comment type="caution">
    <text evidence="2">The sequence shown here is derived from an EMBL/GenBank/DDBJ whole genome shotgun (WGS) entry which is preliminary data.</text>
</comment>
<dbReference type="AlphaFoldDB" id="A0A2H0UKF5"/>
<keyword evidence="1" id="KW-1133">Transmembrane helix</keyword>
<name>A0A2H0UKF5_9BACT</name>
<organism evidence="2 3">
    <name type="scientific">Candidatus Harrisonbacteria bacterium CG10_big_fil_rev_8_21_14_0_10_49_15</name>
    <dbReference type="NCBI Taxonomy" id="1974587"/>
    <lineage>
        <taxon>Bacteria</taxon>
        <taxon>Candidatus Harrisoniibacteriota</taxon>
    </lineage>
</organism>
<keyword evidence="1" id="KW-0472">Membrane</keyword>
<dbReference type="Proteomes" id="UP000229526">
    <property type="component" value="Unassembled WGS sequence"/>
</dbReference>
<evidence type="ECO:0000313" key="2">
    <source>
        <dbReference type="EMBL" id="PIR86870.1"/>
    </source>
</evidence>
<reference evidence="3" key="1">
    <citation type="submission" date="2017-09" db="EMBL/GenBank/DDBJ databases">
        <title>Depth-based differentiation of microbial function through sediment-hosted aquifers and enrichment of novel symbionts in the deep terrestrial subsurface.</title>
        <authorList>
            <person name="Probst A.J."/>
            <person name="Ladd B."/>
            <person name="Jarett J.K."/>
            <person name="Geller-Mcgrath D.E."/>
            <person name="Sieber C.M.K."/>
            <person name="Emerson J.B."/>
            <person name="Anantharaman K."/>
            <person name="Thomas B.C."/>
            <person name="Malmstrom R."/>
            <person name="Stieglmeier M."/>
            <person name="Klingl A."/>
            <person name="Woyke T."/>
            <person name="Ryan C.M."/>
            <person name="Banfield J.F."/>
        </authorList>
    </citation>
    <scope>NUCLEOTIDE SEQUENCE [LARGE SCALE GENOMIC DNA]</scope>
</reference>
<keyword evidence="1" id="KW-0812">Transmembrane</keyword>
<gene>
    <name evidence="2" type="ORF">COU11_03385</name>
</gene>
<protein>
    <submittedName>
        <fullName evidence="2">Uncharacterized protein</fullName>
    </submittedName>
</protein>
<feature type="transmembrane region" description="Helical" evidence="1">
    <location>
        <begin position="7"/>
        <end position="28"/>
    </location>
</feature>
<evidence type="ECO:0000256" key="1">
    <source>
        <dbReference type="SAM" id="Phobius"/>
    </source>
</evidence>
<sequence>MRFLKSLIITVSIGLTVFFLLVVFDAMVTTVSIEGNPLGGNTALLSKSFQSPLNTQAMAKEVAQIMFEANPEGPETVNGIGQIATLSPERMVNTVLGNKIEESISLLLDEPVQEERLIIIPNPDKADWQYYLERRTKIIHDSAKTIAENNISFSDDSVTDLLLLSVIYERAIDRLYNTSTPENFLFAHTEQIRLLQIQKKLFETLVNYEQDPLAASLAVAVLQRVEDELAALSEALSDLIVTYGATS</sequence>
<dbReference type="EMBL" id="PFBD01000023">
    <property type="protein sequence ID" value="PIR86870.1"/>
    <property type="molecule type" value="Genomic_DNA"/>
</dbReference>
<proteinExistence type="predicted"/>
<evidence type="ECO:0000313" key="3">
    <source>
        <dbReference type="Proteomes" id="UP000229526"/>
    </source>
</evidence>
<accession>A0A2H0UKF5</accession>